<keyword evidence="4 7" id="KW-0833">Ubl conjugation pathway</keyword>
<dbReference type="PANTHER" id="PTHR24006">
    <property type="entry name" value="UBIQUITIN CARBOXYL-TERMINAL HYDROLASE"/>
    <property type="match status" value="1"/>
</dbReference>
<comment type="function">
    <text evidence="7">Recognizes and hydrolyzes the peptide bond at the C-terminal Gly of ubiquitin. Involved in the processing of poly-ubiquitin precursors as well as that of ubiquitinated proteins.</text>
</comment>
<reference evidence="10 11" key="1">
    <citation type="journal article" date="2021" name="Comput. Struct. Biotechnol. J.">
        <title>De novo genome assembly of the potent medicinal plant Rehmannia glutinosa using nanopore technology.</title>
        <authorList>
            <person name="Ma L."/>
            <person name="Dong C."/>
            <person name="Song C."/>
            <person name="Wang X."/>
            <person name="Zheng X."/>
            <person name="Niu Y."/>
            <person name="Chen S."/>
            <person name="Feng W."/>
        </authorList>
    </citation>
    <scope>NUCLEOTIDE SEQUENCE [LARGE SCALE GENOMIC DNA]</scope>
    <source>
        <strain evidence="10">DH-2019</strain>
    </source>
</reference>
<protein>
    <recommendedName>
        <fullName evidence="7">Ubiquitin carboxyl-terminal hydrolase</fullName>
        <ecNumber evidence="7">3.4.19.12</ecNumber>
    </recommendedName>
</protein>
<evidence type="ECO:0000256" key="7">
    <source>
        <dbReference type="RuleBase" id="RU366025"/>
    </source>
</evidence>
<evidence type="ECO:0000256" key="1">
    <source>
        <dbReference type="ARBA" id="ARBA00000707"/>
    </source>
</evidence>
<proteinExistence type="inferred from homology"/>
<feature type="domain" description="USP" evidence="9">
    <location>
        <begin position="72"/>
        <end position="569"/>
    </location>
</feature>
<dbReference type="InterPro" id="IPR050164">
    <property type="entry name" value="Peptidase_C19"/>
</dbReference>
<evidence type="ECO:0000256" key="5">
    <source>
        <dbReference type="ARBA" id="ARBA00022801"/>
    </source>
</evidence>
<dbReference type="InterPro" id="IPR028889">
    <property type="entry name" value="USP"/>
</dbReference>
<dbReference type="Pfam" id="PF00443">
    <property type="entry name" value="UCH"/>
    <property type="match status" value="1"/>
</dbReference>
<sequence>MKIPESIKLSSIINKPRHGSKINWVFHSGLKISISAGVLGAVGLVLAIKAKRYLDFNYSDQDVASTRSLVVPGLQNLGNNCFLNVVLQALSSCSSFRKYLLEMVEEYGPVSVEEGDESIPLVNSLTSLVEELCTIRHKRTVLSPRKLMVLMDHYVPNFNLTMQQDAEEAFSHLLSALREEISEHFVPNKSCLADLPALQNGRILITKNSEDESEWQRWSRSFLKPFDGILCSFLICQSCSFQISLDFQLFHSLHLSPPISSNATIMAGCTLEDCLTQFCVAEHVENYCCSNCWHNAAIEYVSAFTKDKTVIEKLRRCNKNDSCGCKDLSSLEAFPWSNRFSRTFKQLSISRSPKILCIHLQRASYNMLGQSVKLQGHISFPLILDLSPFMNTGVGIKHIGANSQFGPLNRSRKIRSFPYSKYQTMLLDPGMLSCKATKGKSISSETKIAGEQERNTITVENGPCSKAFETSLLDSERRADGNGHVFSPLAPNRHQMYRLVSVVVHYGTSGGGHYTVYRKVTARLGDEDPVALLESAIEQWFCISDSEVYSVSEKDVLDANASMLFYEKIDNC</sequence>
<comment type="similarity">
    <text evidence="2 7">Belongs to the peptidase C19 family.</text>
</comment>
<dbReference type="SUPFAM" id="SSF54001">
    <property type="entry name" value="Cysteine proteinases"/>
    <property type="match status" value="1"/>
</dbReference>
<evidence type="ECO:0000259" key="9">
    <source>
        <dbReference type="PROSITE" id="PS50235"/>
    </source>
</evidence>
<dbReference type="PROSITE" id="PS50235">
    <property type="entry name" value="USP_3"/>
    <property type="match status" value="1"/>
</dbReference>
<dbReference type="EC" id="3.4.19.12" evidence="7"/>
<keyword evidence="6 7" id="KW-0788">Thiol protease</keyword>
<keyword evidence="8" id="KW-0812">Transmembrane</keyword>
<keyword evidence="11" id="KW-1185">Reference proteome</keyword>
<dbReference type="Gene3D" id="3.90.70.10">
    <property type="entry name" value="Cysteine proteinases"/>
    <property type="match status" value="1"/>
</dbReference>
<feature type="transmembrane region" description="Helical" evidence="8">
    <location>
        <begin position="24"/>
        <end position="48"/>
    </location>
</feature>
<dbReference type="EMBL" id="JABTTQ020002139">
    <property type="protein sequence ID" value="KAK6125749.1"/>
    <property type="molecule type" value="Genomic_DNA"/>
</dbReference>
<evidence type="ECO:0000313" key="11">
    <source>
        <dbReference type="Proteomes" id="UP001318860"/>
    </source>
</evidence>
<comment type="caution">
    <text evidence="10">The sequence shown here is derived from an EMBL/GenBank/DDBJ whole genome shotgun (WGS) entry which is preliminary data.</text>
</comment>
<keyword evidence="5 7" id="KW-0378">Hydrolase</keyword>
<evidence type="ECO:0000256" key="4">
    <source>
        <dbReference type="ARBA" id="ARBA00022786"/>
    </source>
</evidence>
<dbReference type="InterPro" id="IPR038765">
    <property type="entry name" value="Papain-like_cys_pep_sf"/>
</dbReference>
<evidence type="ECO:0000256" key="3">
    <source>
        <dbReference type="ARBA" id="ARBA00022670"/>
    </source>
</evidence>
<evidence type="ECO:0000256" key="6">
    <source>
        <dbReference type="ARBA" id="ARBA00022807"/>
    </source>
</evidence>
<accession>A0ABR0USQ7</accession>
<keyword evidence="3 7" id="KW-0645">Protease</keyword>
<dbReference type="CDD" id="cd02662">
    <property type="entry name" value="Peptidase_C19F"/>
    <property type="match status" value="1"/>
</dbReference>
<keyword evidence="8" id="KW-1133">Transmembrane helix</keyword>
<organism evidence="10 11">
    <name type="scientific">Rehmannia glutinosa</name>
    <name type="common">Chinese foxglove</name>
    <dbReference type="NCBI Taxonomy" id="99300"/>
    <lineage>
        <taxon>Eukaryota</taxon>
        <taxon>Viridiplantae</taxon>
        <taxon>Streptophyta</taxon>
        <taxon>Embryophyta</taxon>
        <taxon>Tracheophyta</taxon>
        <taxon>Spermatophyta</taxon>
        <taxon>Magnoliopsida</taxon>
        <taxon>eudicotyledons</taxon>
        <taxon>Gunneridae</taxon>
        <taxon>Pentapetalae</taxon>
        <taxon>asterids</taxon>
        <taxon>lamiids</taxon>
        <taxon>Lamiales</taxon>
        <taxon>Orobanchaceae</taxon>
        <taxon>Rehmannieae</taxon>
        <taxon>Rehmannia</taxon>
    </lineage>
</organism>
<dbReference type="PROSITE" id="PS00972">
    <property type="entry name" value="USP_1"/>
    <property type="match status" value="1"/>
</dbReference>
<gene>
    <name evidence="10" type="ORF">DH2020_040504</name>
</gene>
<dbReference type="InterPro" id="IPR001394">
    <property type="entry name" value="Peptidase_C19_UCH"/>
</dbReference>
<name>A0ABR0USQ7_REHGL</name>
<dbReference type="InterPro" id="IPR018200">
    <property type="entry name" value="USP_CS"/>
</dbReference>
<dbReference type="PROSITE" id="PS00973">
    <property type="entry name" value="USP_2"/>
    <property type="match status" value="1"/>
</dbReference>
<dbReference type="Proteomes" id="UP001318860">
    <property type="component" value="Unassembled WGS sequence"/>
</dbReference>
<evidence type="ECO:0000256" key="8">
    <source>
        <dbReference type="SAM" id="Phobius"/>
    </source>
</evidence>
<evidence type="ECO:0000256" key="2">
    <source>
        <dbReference type="ARBA" id="ARBA00009085"/>
    </source>
</evidence>
<keyword evidence="8" id="KW-0472">Membrane</keyword>
<evidence type="ECO:0000313" key="10">
    <source>
        <dbReference type="EMBL" id="KAK6125749.1"/>
    </source>
</evidence>
<dbReference type="PANTHER" id="PTHR24006:SF888">
    <property type="entry name" value="UBIQUITIN CARBOXYL-TERMINAL HYDROLASE 30"/>
    <property type="match status" value="1"/>
</dbReference>
<comment type="catalytic activity">
    <reaction evidence="1 7">
        <text>Thiol-dependent hydrolysis of ester, thioester, amide, peptide and isopeptide bonds formed by the C-terminal Gly of ubiquitin (a 76-residue protein attached to proteins as an intracellular targeting signal).</text>
        <dbReference type="EC" id="3.4.19.12"/>
    </reaction>
</comment>